<feature type="compositionally biased region" description="Basic residues" evidence="1">
    <location>
        <begin position="71"/>
        <end position="82"/>
    </location>
</feature>
<name>A0A834MKQ1_RHYFE</name>
<reference evidence="2" key="1">
    <citation type="submission" date="2020-08" db="EMBL/GenBank/DDBJ databases">
        <title>Genome sequencing and assembly of the red palm weevil Rhynchophorus ferrugineus.</title>
        <authorList>
            <person name="Dias G.B."/>
            <person name="Bergman C.M."/>
            <person name="Manee M."/>
        </authorList>
    </citation>
    <scope>NUCLEOTIDE SEQUENCE</scope>
    <source>
        <strain evidence="2">AA-2017</strain>
        <tissue evidence="2">Whole larva</tissue>
    </source>
</reference>
<feature type="compositionally biased region" description="Polar residues" evidence="1">
    <location>
        <begin position="46"/>
        <end position="68"/>
    </location>
</feature>
<evidence type="ECO:0000313" key="3">
    <source>
        <dbReference type="Proteomes" id="UP000625711"/>
    </source>
</evidence>
<dbReference type="EMBL" id="JAACXV010000040">
    <property type="protein sequence ID" value="KAF7285931.1"/>
    <property type="molecule type" value="Genomic_DNA"/>
</dbReference>
<feature type="compositionally biased region" description="Polar residues" evidence="1">
    <location>
        <begin position="1"/>
        <end position="18"/>
    </location>
</feature>
<dbReference type="Proteomes" id="UP000625711">
    <property type="component" value="Unassembled WGS sequence"/>
</dbReference>
<feature type="region of interest" description="Disordered" evidence="1">
    <location>
        <begin position="1"/>
        <end position="104"/>
    </location>
</feature>
<evidence type="ECO:0000256" key="1">
    <source>
        <dbReference type="SAM" id="MobiDB-lite"/>
    </source>
</evidence>
<evidence type="ECO:0000313" key="2">
    <source>
        <dbReference type="EMBL" id="KAF7285931.1"/>
    </source>
</evidence>
<keyword evidence="3" id="KW-1185">Reference proteome</keyword>
<protein>
    <submittedName>
        <fullName evidence="2">Uncharacterized protein</fullName>
    </submittedName>
</protein>
<dbReference type="AlphaFoldDB" id="A0A834MKQ1"/>
<accession>A0A834MKQ1</accession>
<gene>
    <name evidence="2" type="ORF">GWI33_008904</name>
</gene>
<organism evidence="2 3">
    <name type="scientific">Rhynchophorus ferrugineus</name>
    <name type="common">Red palm weevil</name>
    <name type="synonym">Curculio ferrugineus</name>
    <dbReference type="NCBI Taxonomy" id="354439"/>
    <lineage>
        <taxon>Eukaryota</taxon>
        <taxon>Metazoa</taxon>
        <taxon>Ecdysozoa</taxon>
        <taxon>Arthropoda</taxon>
        <taxon>Hexapoda</taxon>
        <taxon>Insecta</taxon>
        <taxon>Pterygota</taxon>
        <taxon>Neoptera</taxon>
        <taxon>Endopterygota</taxon>
        <taxon>Coleoptera</taxon>
        <taxon>Polyphaga</taxon>
        <taxon>Cucujiformia</taxon>
        <taxon>Curculionidae</taxon>
        <taxon>Dryophthorinae</taxon>
        <taxon>Rhynchophorus</taxon>
    </lineage>
</organism>
<sequence>MEQSKPTRFSQEIPQTTIFHREIRPRSGSPHALDNRQQTPRHKTISLETSSKSHSPIRRLQTNKTLSLHVTKPKKKHGRRLSPTREEKTKTPGKITAPQHEKSLTDFPEVIEHYLYRTARHATRLVHGGDDDILATVAA</sequence>
<proteinExistence type="predicted"/>
<comment type="caution">
    <text evidence="2">The sequence shown here is derived from an EMBL/GenBank/DDBJ whole genome shotgun (WGS) entry which is preliminary data.</text>
</comment>